<dbReference type="PANTHER" id="PTHR10799">
    <property type="entry name" value="SNF2/RAD54 HELICASE FAMILY"/>
    <property type="match status" value="1"/>
</dbReference>
<organism evidence="2">
    <name type="scientific">uncultured marine thaumarchaeote SAT1000_12_D12</name>
    <dbReference type="NCBI Taxonomy" id="1456378"/>
    <lineage>
        <taxon>Archaea</taxon>
        <taxon>Nitrososphaerota</taxon>
        <taxon>environmental samples</taxon>
    </lineage>
</organism>
<dbReference type="Gene3D" id="3.40.50.10810">
    <property type="entry name" value="Tandem AAA-ATPase domain"/>
    <property type="match status" value="1"/>
</dbReference>
<accession>A0A075I4W9</accession>
<evidence type="ECO:0000313" key="2">
    <source>
        <dbReference type="EMBL" id="AIF23004.1"/>
    </source>
</evidence>
<name>A0A075I4W9_9ARCH</name>
<dbReference type="AlphaFoldDB" id="A0A075I4W9"/>
<protein>
    <recommendedName>
        <fullName evidence="1">SNF2 N-terminal domain-containing protein</fullName>
    </recommendedName>
</protein>
<sequence>MGLGKTVQTLAYIASEKQSSPVLVVAPLVTLTNWQREIERFMKKE</sequence>
<feature type="domain" description="SNF2 N-terminal" evidence="1">
    <location>
        <begin position="1"/>
        <end position="44"/>
    </location>
</feature>
<proteinExistence type="predicted"/>
<dbReference type="SUPFAM" id="SSF52540">
    <property type="entry name" value="P-loop containing nucleoside triphosphate hydrolases"/>
    <property type="match status" value="1"/>
</dbReference>
<dbReference type="InterPro" id="IPR027417">
    <property type="entry name" value="P-loop_NTPase"/>
</dbReference>
<reference evidence="2" key="1">
    <citation type="journal article" date="2014" name="Genome Biol. Evol.">
        <title>Pangenome evidence for extensive interdomain horizontal transfer affecting lineage core and shell genes in uncultured planktonic thaumarchaeota and euryarchaeota.</title>
        <authorList>
            <person name="Deschamps P."/>
            <person name="Zivanovic Y."/>
            <person name="Moreira D."/>
            <person name="Rodriguez-Valera F."/>
            <person name="Lopez-Garcia P."/>
        </authorList>
    </citation>
    <scope>NUCLEOTIDE SEQUENCE</scope>
</reference>
<dbReference type="InterPro" id="IPR000330">
    <property type="entry name" value="SNF2_N"/>
</dbReference>
<dbReference type="EMBL" id="KF901220">
    <property type="protein sequence ID" value="AIF23004.1"/>
    <property type="molecule type" value="Genomic_DNA"/>
</dbReference>
<dbReference type="InterPro" id="IPR038718">
    <property type="entry name" value="SNF2-like_sf"/>
</dbReference>
<dbReference type="GO" id="GO:0005524">
    <property type="term" value="F:ATP binding"/>
    <property type="evidence" value="ECO:0007669"/>
    <property type="project" value="InterPro"/>
</dbReference>
<evidence type="ECO:0000259" key="1">
    <source>
        <dbReference type="Pfam" id="PF00176"/>
    </source>
</evidence>
<dbReference type="Pfam" id="PF00176">
    <property type="entry name" value="SNF2-rel_dom"/>
    <property type="match status" value="1"/>
</dbReference>